<dbReference type="EMBL" id="RXIC02000019">
    <property type="protein sequence ID" value="KAB1226900.1"/>
    <property type="molecule type" value="Genomic_DNA"/>
</dbReference>
<proteinExistence type="inferred from homology"/>
<dbReference type="AlphaFoldDB" id="A0A6A1WW17"/>
<evidence type="ECO:0000256" key="4">
    <source>
        <dbReference type="ARBA" id="ARBA00022692"/>
    </source>
</evidence>
<dbReference type="Gene3D" id="3.80.10.10">
    <property type="entry name" value="Ribonuclease Inhibitor"/>
    <property type="match status" value="1"/>
</dbReference>
<evidence type="ECO:0000256" key="3">
    <source>
        <dbReference type="ARBA" id="ARBA00022614"/>
    </source>
</evidence>
<comment type="similarity">
    <text evidence="2">Belongs to the RLP family.</text>
</comment>
<dbReference type="InterPro" id="IPR032675">
    <property type="entry name" value="LRR_dom_sf"/>
</dbReference>
<keyword evidence="8" id="KW-0325">Glycoprotein</keyword>
<sequence length="194" mass="21277">MLVNANCITGSIPGWLSTLPRLFFLQLDDNLLSGEFPKELCALPALVSPQPLDNTSLDLPIYVSVTVQQYNSLFKLGWEIFAANNTLSGSIPSEIGHLKQLQRLGLSHNNLLGKILEQMSDLINLEVLELSTNQLTGEIPASMVNLHFLRWLSVANDKLHGLIPSGTQLQSFDASHYEGNLGLCGPPLPNQCPY</sequence>
<dbReference type="PANTHER" id="PTHR48065:SF51">
    <property type="entry name" value="TYROSINE-SULFATED GLYCOPEPTIDE RECEPTOR 1-LIKE"/>
    <property type="match status" value="1"/>
</dbReference>
<keyword evidence="9" id="KW-0675">Receptor</keyword>
<dbReference type="PANTHER" id="PTHR48065">
    <property type="entry name" value="OS10G0469600 PROTEIN"/>
    <property type="match status" value="1"/>
</dbReference>
<protein>
    <submittedName>
        <fullName evidence="9">Receptor-like protein 2</fullName>
    </submittedName>
</protein>
<keyword evidence="6" id="KW-1133">Transmembrane helix</keyword>
<dbReference type="GO" id="GO:0016020">
    <property type="term" value="C:membrane"/>
    <property type="evidence" value="ECO:0007669"/>
    <property type="project" value="UniProtKB-SubCell"/>
</dbReference>
<name>A0A6A1WW17_9ROSI</name>
<keyword evidence="3" id="KW-0433">Leucine-rich repeat</keyword>
<dbReference type="Pfam" id="PF00560">
    <property type="entry name" value="LRR_1"/>
    <property type="match status" value="2"/>
</dbReference>
<evidence type="ECO:0000256" key="7">
    <source>
        <dbReference type="ARBA" id="ARBA00023136"/>
    </source>
</evidence>
<organism evidence="9 10">
    <name type="scientific">Morella rubra</name>
    <name type="common">Chinese bayberry</name>
    <dbReference type="NCBI Taxonomy" id="262757"/>
    <lineage>
        <taxon>Eukaryota</taxon>
        <taxon>Viridiplantae</taxon>
        <taxon>Streptophyta</taxon>
        <taxon>Embryophyta</taxon>
        <taxon>Tracheophyta</taxon>
        <taxon>Spermatophyta</taxon>
        <taxon>Magnoliopsida</taxon>
        <taxon>eudicotyledons</taxon>
        <taxon>Gunneridae</taxon>
        <taxon>Pentapetalae</taxon>
        <taxon>rosids</taxon>
        <taxon>fabids</taxon>
        <taxon>Fagales</taxon>
        <taxon>Myricaceae</taxon>
        <taxon>Morella</taxon>
    </lineage>
</organism>
<evidence type="ECO:0000313" key="9">
    <source>
        <dbReference type="EMBL" id="KAB1226900.1"/>
    </source>
</evidence>
<dbReference type="FunFam" id="3.80.10.10:FF:000111">
    <property type="entry name" value="LRR receptor-like serine/threonine-protein kinase ERECTA"/>
    <property type="match status" value="1"/>
</dbReference>
<keyword evidence="7" id="KW-0472">Membrane</keyword>
<dbReference type="SUPFAM" id="SSF52058">
    <property type="entry name" value="L domain-like"/>
    <property type="match status" value="1"/>
</dbReference>
<comment type="subcellular location">
    <subcellularLocation>
        <location evidence="1">Membrane</location>
        <topology evidence="1">Single-pass membrane protein</topology>
    </subcellularLocation>
</comment>
<gene>
    <name evidence="9" type="ORF">CJ030_MR1G005824</name>
</gene>
<evidence type="ECO:0000256" key="5">
    <source>
        <dbReference type="ARBA" id="ARBA00022737"/>
    </source>
</evidence>
<keyword evidence="5" id="KW-0677">Repeat</keyword>
<evidence type="ECO:0000256" key="1">
    <source>
        <dbReference type="ARBA" id="ARBA00004167"/>
    </source>
</evidence>
<evidence type="ECO:0000256" key="8">
    <source>
        <dbReference type="ARBA" id="ARBA00023180"/>
    </source>
</evidence>
<comment type="caution">
    <text evidence="9">The sequence shown here is derived from an EMBL/GenBank/DDBJ whole genome shotgun (WGS) entry which is preliminary data.</text>
</comment>
<dbReference type="OrthoDB" id="1748906at2759"/>
<keyword evidence="4" id="KW-0812">Transmembrane</keyword>
<evidence type="ECO:0000313" key="10">
    <source>
        <dbReference type="Proteomes" id="UP000516437"/>
    </source>
</evidence>
<reference evidence="9 10" key="1">
    <citation type="journal article" date="2019" name="Plant Biotechnol. J.">
        <title>The red bayberry genome and genetic basis of sex determination.</title>
        <authorList>
            <person name="Jia H.M."/>
            <person name="Jia H.J."/>
            <person name="Cai Q.L."/>
            <person name="Wang Y."/>
            <person name="Zhao H.B."/>
            <person name="Yang W.F."/>
            <person name="Wang G.Y."/>
            <person name="Li Y.H."/>
            <person name="Zhan D.L."/>
            <person name="Shen Y.T."/>
            <person name="Niu Q.F."/>
            <person name="Chang L."/>
            <person name="Qiu J."/>
            <person name="Zhao L."/>
            <person name="Xie H.B."/>
            <person name="Fu W.Y."/>
            <person name="Jin J."/>
            <person name="Li X.W."/>
            <person name="Jiao Y."/>
            <person name="Zhou C.C."/>
            <person name="Tu T."/>
            <person name="Chai C.Y."/>
            <person name="Gao J.L."/>
            <person name="Fan L.J."/>
            <person name="van de Weg E."/>
            <person name="Wang J.Y."/>
            <person name="Gao Z.S."/>
        </authorList>
    </citation>
    <scope>NUCLEOTIDE SEQUENCE [LARGE SCALE GENOMIC DNA]</scope>
    <source>
        <tissue evidence="9">Leaves</tissue>
    </source>
</reference>
<dbReference type="InterPro" id="IPR001611">
    <property type="entry name" value="Leu-rich_rpt"/>
</dbReference>
<evidence type="ECO:0000256" key="2">
    <source>
        <dbReference type="ARBA" id="ARBA00009592"/>
    </source>
</evidence>
<evidence type="ECO:0000256" key="6">
    <source>
        <dbReference type="ARBA" id="ARBA00022989"/>
    </source>
</evidence>
<keyword evidence="10" id="KW-1185">Reference proteome</keyword>
<accession>A0A6A1WW17</accession>
<dbReference type="Proteomes" id="UP000516437">
    <property type="component" value="Chromosome 1"/>
</dbReference>